<evidence type="ECO:0000256" key="8">
    <source>
        <dbReference type="ARBA" id="ARBA00023136"/>
    </source>
</evidence>
<evidence type="ECO:0000256" key="2">
    <source>
        <dbReference type="ARBA" id="ARBA00005974"/>
    </source>
</evidence>
<dbReference type="eggNOG" id="KOG3767">
    <property type="taxonomic scope" value="Eukaryota"/>
</dbReference>
<keyword evidence="11" id="KW-1185">Reference proteome</keyword>
<comment type="subcellular location">
    <subcellularLocation>
        <location evidence="1">Mitochondrion membrane</location>
        <topology evidence="1">Multi-pass membrane protein</topology>
    </subcellularLocation>
</comment>
<evidence type="ECO:0000256" key="9">
    <source>
        <dbReference type="SAM" id="MobiDB-lite"/>
    </source>
</evidence>
<protein>
    <submittedName>
        <fullName evidence="10">Similar to sideroflexin 5</fullName>
    </submittedName>
</protein>
<dbReference type="Pfam" id="PF03820">
    <property type="entry name" value="SFXNs"/>
    <property type="match status" value="1"/>
</dbReference>
<gene>
    <name evidence="10" type="ORF">Esi_0027_0027</name>
</gene>
<dbReference type="Proteomes" id="UP000002630">
    <property type="component" value="Linkage Group LG09"/>
</dbReference>
<dbReference type="EMBL" id="FN648453">
    <property type="protein sequence ID" value="CBJ26192.1"/>
    <property type="molecule type" value="Genomic_DNA"/>
</dbReference>
<keyword evidence="8" id="KW-0472">Membrane</keyword>
<evidence type="ECO:0000256" key="4">
    <source>
        <dbReference type="ARBA" id="ARBA00022692"/>
    </source>
</evidence>
<evidence type="ECO:0000256" key="5">
    <source>
        <dbReference type="ARBA" id="ARBA00022970"/>
    </source>
</evidence>
<dbReference type="OrthoDB" id="6608471at2759"/>
<keyword evidence="7" id="KW-0496">Mitochondrion</keyword>
<dbReference type="EMBL" id="FN649734">
    <property type="protein sequence ID" value="CBJ26192.1"/>
    <property type="molecule type" value="Genomic_DNA"/>
</dbReference>
<evidence type="ECO:0000256" key="6">
    <source>
        <dbReference type="ARBA" id="ARBA00022989"/>
    </source>
</evidence>
<keyword evidence="6" id="KW-1133">Transmembrane helix</keyword>
<evidence type="ECO:0000313" key="11">
    <source>
        <dbReference type="Proteomes" id="UP000002630"/>
    </source>
</evidence>
<comment type="similarity">
    <text evidence="2">Belongs to the sideroflexin family.</text>
</comment>
<evidence type="ECO:0000313" key="10">
    <source>
        <dbReference type="EMBL" id="CBJ26192.1"/>
    </source>
</evidence>
<feature type="region of interest" description="Disordered" evidence="9">
    <location>
        <begin position="1"/>
        <end position="20"/>
    </location>
</feature>
<dbReference type="InterPro" id="IPR004686">
    <property type="entry name" value="Mtc"/>
</dbReference>
<keyword evidence="4" id="KW-0812">Transmembrane</keyword>
<dbReference type="PANTHER" id="PTHR11153:SF6">
    <property type="entry name" value="SIDEROFLEXIN-5"/>
    <property type="match status" value="1"/>
</dbReference>
<proteinExistence type="inferred from homology"/>
<evidence type="ECO:0000256" key="3">
    <source>
        <dbReference type="ARBA" id="ARBA00022448"/>
    </source>
</evidence>
<reference evidence="10 11" key="1">
    <citation type="journal article" date="2010" name="Nature">
        <title>The Ectocarpus genome and the independent evolution of multicellularity in brown algae.</title>
        <authorList>
            <person name="Cock J.M."/>
            <person name="Sterck L."/>
            <person name="Rouze P."/>
            <person name="Scornet D."/>
            <person name="Allen A.E."/>
            <person name="Amoutzias G."/>
            <person name="Anthouard V."/>
            <person name="Artiguenave F."/>
            <person name="Aury J.M."/>
            <person name="Badger J.H."/>
            <person name="Beszteri B."/>
            <person name="Billiau K."/>
            <person name="Bonnet E."/>
            <person name="Bothwell J.H."/>
            <person name="Bowler C."/>
            <person name="Boyen C."/>
            <person name="Brownlee C."/>
            <person name="Carrano C.J."/>
            <person name="Charrier B."/>
            <person name="Cho G.Y."/>
            <person name="Coelho S.M."/>
            <person name="Collen J."/>
            <person name="Corre E."/>
            <person name="Da Silva C."/>
            <person name="Delage L."/>
            <person name="Delaroque N."/>
            <person name="Dittami S.M."/>
            <person name="Doulbeau S."/>
            <person name="Elias M."/>
            <person name="Farnham G."/>
            <person name="Gachon C.M."/>
            <person name="Gschloessl B."/>
            <person name="Heesch S."/>
            <person name="Jabbari K."/>
            <person name="Jubin C."/>
            <person name="Kawai H."/>
            <person name="Kimura K."/>
            <person name="Kloareg B."/>
            <person name="Kupper F.C."/>
            <person name="Lang D."/>
            <person name="Le Bail A."/>
            <person name="Leblanc C."/>
            <person name="Lerouge P."/>
            <person name="Lohr M."/>
            <person name="Lopez P.J."/>
            <person name="Martens C."/>
            <person name="Maumus F."/>
            <person name="Michel G."/>
            <person name="Miranda-Saavedra D."/>
            <person name="Morales J."/>
            <person name="Moreau H."/>
            <person name="Motomura T."/>
            <person name="Nagasato C."/>
            <person name="Napoli C.A."/>
            <person name="Nelson D.R."/>
            <person name="Nyvall-Collen P."/>
            <person name="Peters A.F."/>
            <person name="Pommier C."/>
            <person name="Potin P."/>
            <person name="Poulain J."/>
            <person name="Quesneville H."/>
            <person name="Read B."/>
            <person name="Rensing S.A."/>
            <person name="Ritter A."/>
            <person name="Rousvoal S."/>
            <person name="Samanta M."/>
            <person name="Samson G."/>
            <person name="Schroeder D.C."/>
            <person name="Segurens B."/>
            <person name="Strittmatter M."/>
            <person name="Tonon T."/>
            <person name="Tregear J.W."/>
            <person name="Valentin K."/>
            <person name="von Dassow P."/>
            <person name="Yamagishi T."/>
            <person name="Van de Peer Y."/>
            <person name="Wincker P."/>
        </authorList>
    </citation>
    <scope>NUCLEOTIDE SEQUENCE [LARGE SCALE GENOMIC DNA]</scope>
    <source>
        <strain evidence="11">Ec32 / CCAP1310/4</strain>
    </source>
</reference>
<evidence type="ECO:0000256" key="1">
    <source>
        <dbReference type="ARBA" id="ARBA00004225"/>
    </source>
</evidence>
<organism evidence="10 11">
    <name type="scientific">Ectocarpus siliculosus</name>
    <name type="common">Brown alga</name>
    <name type="synonym">Conferva siliculosa</name>
    <dbReference type="NCBI Taxonomy" id="2880"/>
    <lineage>
        <taxon>Eukaryota</taxon>
        <taxon>Sar</taxon>
        <taxon>Stramenopiles</taxon>
        <taxon>Ochrophyta</taxon>
        <taxon>PX clade</taxon>
        <taxon>Phaeophyceae</taxon>
        <taxon>Ectocarpales</taxon>
        <taxon>Ectocarpaceae</taxon>
        <taxon>Ectocarpus</taxon>
    </lineage>
</organism>
<sequence>MGAEFSSAVTDAQEVPPFRREGPRYDMSTFVGRMLHFYSVNDPRTLLFTDEDTKSAEKLLKLADIGEAPEGTTDADLWHARRVLESALHPDTGEPIFPLFRFSAFVPVNMVIVTATVTPAVISSFPATAFIHFLNQTYNAAINYANRNASNPVPRARLVEGYAGAVITSLSIGMLSTALTKRVAARAGGAGGPAAAIIRSTLPFLAVAGAGASNVLLMRRNELTTGVDVFDDEGKDLGKSVEAGKMGLMKCAAARVIWNVPVMMFPPMIMSRLERLRLVSSSPRLRMACETAVVTSCLLAAVSPALAFFPQRDSLEVDTLEPKFSGLSDSAGKPVTRVWYNKGL</sequence>
<keyword evidence="3" id="KW-0813">Transport</keyword>
<keyword evidence="5" id="KW-0029">Amino-acid transport</keyword>
<dbReference type="AlphaFoldDB" id="D7FUC2"/>
<evidence type="ECO:0000256" key="7">
    <source>
        <dbReference type="ARBA" id="ARBA00023128"/>
    </source>
</evidence>
<dbReference type="PANTHER" id="PTHR11153">
    <property type="entry name" value="SIDEROFLEXIN"/>
    <property type="match status" value="1"/>
</dbReference>
<dbReference type="OMA" id="LQRYVPF"/>
<dbReference type="GO" id="GO:1990542">
    <property type="term" value="P:mitochondrial transmembrane transport"/>
    <property type="evidence" value="ECO:0007669"/>
    <property type="project" value="TreeGrafter"/>
</dbReference>
<accession>D7FUC2</accession>
<name>D7FUC2_ECTSI</name>
<dbReference type="STRING" id="2880.D7FUC2"/>
<dbReference type="GO" id="GO:0006865">
    <property type="term" value="P:amino acid transport"/>
    <property type="evidence" value="ECO:0007669"/>
    <property type="project" value="UniProtKB-KW"/>
</dbReference>
<dbReference type="GO" id="GO:0005743">
    <property type="term" value="C:mitochondrial inner membrane"/>
    <property type="evidence" value="ECO:0007669"/>
    <property type="project" value="TreeGrafter"/>
</dbReference>
<dbReference type="GO" id="GO:0015075">
    <property type="term" value="F:monoatomic ion transmembrane transporter activity"/>
    <property type="evidence" value="ECO:0007669"/>
    <property type="project" value="InterPro"/>
</dbReference>
<dbReference type="InParanoid" id="D7FUC2"/>